<evidence type="ECO:0000313" key="2">
    <source>
        <dbReference type="EMBL" id="QGG46620.1"/>
    </source>
</evidence>
<dbReference type="EMBL" id="CP045875">
    <property type="protein sequence ID" value="QGG46620.1"/>
    <property type="molecule type" value="Genomic_DNA"/>
</dbReference>
<feature type="transmembrane region" description="Helical" evidence="1">
    <location>
        <begin position="20"/>
        <end position="40"/>
    </location>
</feature>
<keyword evidence="1" id="KW-1133">Transmembrane helix</keyword>
<keyword evidence="1" id="KW-0812">Transmembrane</keyword>
<reference evidence="4" key="1">
    <citation type="submission" date="2019-11" db="EMBL/GenBank/DDBJ databases">
        <title>Genome sequence of Heliorestis convoluta strain HH, an alkaliphilic and minimalistic phototrophic bacterium from a soda lake in Egypt.</title>
        <authorList>
            <person name="Dewey E.D."/>
            <person name="Stokes L.M."/>
            <person name="Burchell B.M."/>
            <person name="Shaffer K.N."/>
            <person name="Huntington A.M."/>
            <person name="Baker J.M."/>
            <person name="Nadendla S."/>
            <person name="Giglio M.G."/>
            <person name="Touchman J.W."/>
            <person name="Blankenship R.E."/>
            <person name="Madigan M.T."/>
            <person name="Sattley W.M."/>
        </authorList>
    </citation>
    <scope>NUCLEOTIDE SEQUENCE [LARGE SCALE GENOMIC DNA]</scope>
    <source>
        <strain evidence="4">HH</strain>
    </source>
</reference>
<evidence type="ECO:0000313" key="4">
    <source>
        <dbReference type="Proteomes" id="UP000366051"/>
    </source>
</evidence>
<evidence type="ECO:0000313" key="3">
    <source>
        <dbReference type="EMBL" id="QGG46636.1"/>
    </source>
</evidence>
<accession>A0A5Q2MZJ8</accession>
<keyword evidence="4" id="KW-1185">Reference proteome</keyword>
<evidence type="ECO:0000256" key="1">
    <source>
        <dbReference type="SAM" id="Phobius"/>
    </source>
</evidence>
<organism evidence="3 4">
    <name type="scientific">Heliorestis convoluta</name>
    <dbReference type="NCBI Taxonomy" id="356322"/>
    <lineage>
        <taxon>Bacteria</taxon>
        <taxon>Bacillati</taxon>
        <taxon>Bacillota</taxon>
        <taxon>Clostridia</taxon>
        <taxon>Eubacteriales</taxon>
        <taxon>Heliobacteriaceae</taxon>
        <taxon>Heliorestis</taxon>
    </lineage>
</organism>
<keyword evidence="1" id="KW-0472">Membrane</keyword>
<protein>
    <submittedName>
        <fullName evidence="3">Uncharacterized protein</fullName>
    </submittedName>
</protein>
<reference evidence="3" key="2">
    <citation type="submission" date="2019-12" db="EMBL/GenBank/DDBJ databases">
        <title>Genome sequence of Heliorestis convoluta strain HH, an alkaliphilic and minimalistic phototrophic bacterium from a soda lake in Egypt.</title>
        <authorList>
            <person name="Dewey E.D."/>
            <person name="Stokes L.M."/>
            <person name="Burchell B.M."/>
            <person name="Shaffer K.N."/>
            <person name="Huntington A.M."/>
            <person name="Baker J.M."/>
            <person name="Nadendla S."/>
            <person name="Giglio M.G."/>
            <person name="Touchman J.W."/>
            <person name="Blankenship R.E."/>
            <person name="Madigan M.T."/>
            <person name="Sattley W.M."/>
        </authorList>
    </citation>
    <scope>NUCLEOTIDE SEQUENCE</scope>
    <source>
        <strain evidence="3">HH</strain>
    </source>
</reference>
<dbReference type="AlphaFoldDB" id="A0A5Q2MZJ8"/>
<sequence length="51" mass="5600">MPSPREFLLIVTPVGIALRNYLLAMYTQLAIVFAIGQNAVTTSKMYLGQAL</sequence>
<gene>
    <name evidence="2" type="ORF">FTV88_0441</name>
    <name evidence="3" type="ORF">FTV88_0457</name>
</gene>
<proteinExistence type="predicted"/>
<dbReference type="KEGG" id="hcv:FTV88_0441"/>
<dbReference type="Proteomes" id="UP000366051">
    <property type="component" value="Chromosome"/>
</dbReference>
<name>A0A5Q2MZJ8_9FIRM</name>
<dbReference type="EMBL" id="CP045875">
    <property type="protein sequence ID" value="QGG46636.1"/>
    <property type="molecule type" value="Genomic_DNA"/>
</dbReference>
<dbReference type="KEGG" id="hcv:FTV88_0457"/>